<comment type="caution">
    <text evidence="1">The sequence shown here is derived from an EMBL/GenBank/DDBJ whole genome shotgun (WGS) entry which is preliminary data.</text>
</comment>
<accession>A0A543I4B0</accession>
<organism evidence="1 2">
    <name type="scientific">Klugiella xanthotipulae</name>
    <dbReference type="NCBI Taxonomy" id="244735"/>
    <lineage>
        <taxon>Bacteria</taxon>
        <taxon>Bacillati</taxon>
        <taxon>Actinomycetota</taxon>
        <taxon>Actinomycetes</taxon>
        <taxon>Micrococcales</taxon>
        <taxon>Microbacteriaceae</taxon>
        <taxon>Klugiella</taxon>
    </lineage>
</organism>
<evidence type="ECO:0000313" key="1">
    <source>
        <dbReference type="EMBL" id="TQM65428.1"/>
    </source>
</evidence>
<proteinExistence type="predicted"/>
<reference evidence="1 2" key="1">
    <citation type="submission" date="2019-06" db="EMBL/GenBank/DDBJ databases">
        <title>Sequencing the genomes of 1000 actinobacteria strains.</title>
        <authorList>
            <person name="Klenk H.-P."/>
        </authorList>
    </citation>
    <scope>NUCLEOTIDE SEQUENCE [LARGE SCALE GENOMIC DNA]</scope>
    <source>
        <strain evidence="1 2">DSM 18031</strain>
    </source>
</reference>
<keyword evidence="2" id="KW-1185">Reference proteome</keyword>
<dbReference type="InterPro" id="IPR009351">
    <property type="entry name" value="AlkZ-like"/>
</dbReference>
<gene>
    <name evidence="1" type="ORF">FB466_0230</name>
</gene>
<protein>
    <recommendedName>
        <fullName evidence="3">Winged helix-turn-helix protein</fullName>
    </recommendedName>
</protein>
<dbReference type="RefSeq" id="WP_141915175.1">
    <property type="nucleotide sequence ID" value="NZ_BAAAYS010000013.1"/>
</dbReference>
<evidence type="ECO:0008006" key="3">
    <source>
        <dbReference type="Google" id="ProtNLM"/>
    </source>
</evidence>
<name>A0A543I4B0_9MICO</name>
<sequence length="397" mass="45205">MPESLSLGQARRLALGAQNLHRPQPELTTRRRVRSLLTGLGVMQIDSVNVFERSHYLPAFSRHGGYDTGLLDSTLFTSGEYVEYWAHEAAFIHRELWPMFRWRMAERRDAGAATGGWAAEHADTIDWVRRELAERGPSLVREIEGDVRRTRGEWWDWSEVKRAVECLFGWGEVTTLGRERFERRYALTEQVLSPEIVGRRVPEPDAHRHLIETGARAHGVGTLHDFADYFRQPLAAARRAVAELQEEGVLVPVTVEGWTTSSGSPLPAWRHRDAVIPRSAGASALLSPFDPVVWFRPRIERLFNFHYRIEIYTPEAKRVYGYYSLPVLLGDRLVGRVDLKNDRKAGILRVQSAWQEEGAPADTAERVWQLLERAAEWRGCSGITVSGRGNLPLAEHM</sequence>
<dbReference type="EMBL" id="VFPN01000001">
    <property type="protein sequence ID" value="TQM65428.1"/>
    <property type="molecule type" value="Genomic_DNA"/>
</dbReference>
<evidence type="ECO:0000313" key="2">
    <source>
        <dbReference type="Proteomes" id="UP000318331"/>
    </source>
</evidence>
<dbReference type="AlphaFoldDB" id="A0A543I4B0"/>
<dbReference type="PANTHER" id="PTHR30528">
    <property type="entry name" value="CYTOPLASMIC PROTEIN"/>
    <property type="match status" value="1"/>
</dbReference>
<dbReference type="Proteomes" id="UP000318331">
    <property type="component" value="Unassembled WGS sequence"/>
</dbReference>
<dbReference type="PANTHER" id="PTHR30528:SF0">
    <property type="entry name" value="CYTOPLASMIC PROTEIN"/>
    <property type="match status" value="1"/>
</dbReference>
<dbReference type="Pfam" id="PF06224">
    <property type="entry name" value="AlkZ-like"/>
    <property type="match status" value="1"/>
</dbReference>
<dbReference type="OrthoDB" id="9787207at2"/>